<evidence type="ECO:0000256" key="3">
    <source>
        <dbReference type="ARBA" id="ARBA00023186"/>
    </source>
</evidence>
<dbReference type="EMBL" id="AP024828">
    <property type="protein sequence ID" value="BCZ23916.1"/>
    <property type="molecule type" value="Genomic_DNA"/>
</dbReference>
<keyword evidence="1" id="KW-0547">Nucleotide-binding</keyword>
<name>A0ABN6IKY8_9MYCO</name>
<dbReference type="InterPro" id="IPR043129">
    <property type="entry name" value="ATPase_NBD"/>
</dbReference>
<feature type="compositionally biased region" description="Low complexity" evidence="4">
    <location>
        <begin position="521"/>
        <end position="546"/>
    </location>
</feature>
<feature type="region of interest" description="Disordered" evidence="4">
    <location>
        <begin position="490"/>
        <end position="579"/>
    </location>
</feature>
<evidence type="ECO:0000256" key="4">
    <source>
        <dbReference type="SAM" id="MobiDB-lite"/>
    </source>
</evidence>
<keyword evidence="5" id="KW-0472">Membrane</keyword>
<evidence type="ECO:0000313" key="7">
    <source>
        <dbReference type="Proteomes" id="UP000826012"/>
    </source>
</evidence>
<organism evidence="6 7">
    <name type="scientific">Mycobacterium senriense</name>
    <dbReference type="NCBI Taxonomy" id="2775496"/>
    <lineage>
        <taxon>Bacteria</taxon>
        <taxon>Bacillati</taxon>
        <taxon>Actinomycetota</taxon>
        <taxon>Actinomycetes</taxon>
        <taxon>Mycobacteriales</taxon>
        <taxon>Mycobacteriaceae</taxon>
        <taxon>Mycobacterium</taxon>
        <taxon>Mycobacterium avium complex (MAC)</taxon>
    </lineage>
</organism>
<dbReference type="Pfam" id="PF00012">
    <property type="entry name" value="HSP70"/>
    <property type="match status" value="1"/>
</dbReference>
<dbReference type="RefSeq" id="WP_221042490.1">
    <property type="nucleotide sequence ID" value="NZ_AP024828.1"/>
</dbReference>
<feature type="region of interest" description="Disordered" evidence="4">
    <location>
        <begin position="431"/>
        <end position="450"/>
    </location>
</feature>
<keyword evidence="5" id="KW-1133">Transmembrane helix</keyword>
<dbReference type="InterPro" id="IPR013126">
    <property type="entry name" value="Hsp_70_fam"/>
</dbReference>
<dbReference type="Gene3D" id="3.30.420.40">
    <property type="match status" value="2"/>
</dbReference>
<keyword evidence="5" id="KW-0812">Transmembrane</keyword>
<dbReference type="PANTHER" id="PTHR42749">
    <property type="entry name" value="CELL SHAPE-DETERMINING PROTEIN MREB"/>
    <property type="match status" value="1"/>
</dbReference>
<dbReference type="PANTHER" id="PTHR42749:SF1">
    <property type="entry name" value="CELL SHAPE-DETERMINING PROTEIN MREB"/>
    <property type="match status" value="1"/>
</dbReference>
<feature type="transmembrane region" description="Helical" evidence="5">
    <location>
        <begin position="460"/>
        <end position="484"/>
    </location>
</feature>
<accession>A0ABN6IKY8</accession>
<proteinExistence type="predicted"/>
<protein>
    <recommendedName>
        <fullName evidence="8">Molecular chaperone</fullName>
    </recommendedName>
</protein>
<feature type="compositionally biased region" description="Low complexity" evidence="4">
    <location>
        <begin position="490"/>
        <end position="511"/>
    </location>
</feature>
<keyword evidence="2" id="KW-0067">ATP-binding</keyword>
<keyword evidence="3" id="KW-0143">Chaperone</keyword>
<dbReference type="SUPFAM" id="SSF53067">
    <property type="entry name" value="Actin-like ATPase domain"/>
    <property type="match status" value="1"/>
</dbReference>
<gene>
    <name evidence="6" type="ORF">MTY59_37710</name>
</gene>
<reference evidence="6 7" key="1">
    <citation type="submission" date="2021-07" db="EMBL/GenBank/DDBJ databases">
        <title>Complete genome sequence of nontuberculous Mycobacterium sp. TY59.</title>
        <authorList>
            <person name="Fukushima K."/>
        </authorList>
    </citation>
    <scope>NUCLEOTIDE SEQUENCE [LARGE SCALE GENOMIC DNA]</scope>
    <source>
        <strain evidence="6 7">TY59</strain>
    </source>
</reference>
<evidence type="ECO:0000256" key="1">
    <source>
        <dbReference type="ARBA" id="ARBA00022741"/>
    </source>
</evidence>
<dbReference type="Proteomes" id="UP000826012">
    <property type="component" value="Chromosome"/>
</dbReference>
<feature type="compositionally biased region" description="Low complexity" evidence="4">
    <location>
        <begin position="389"/>
        <end position="402"/>
    </location>
</feature>
<sequence length="608" mass="61223">MAIGVGTALGLSIGATNLAAVTADNAITRKPVLTLYPDRPAEIGIPAENPRLQGPGVVITGFVNRVGDPRGVVAVDGSVHRSEVLVADALRALAYAATGGRALPDDVAVTYPAHWESHAVEALGTALSEIPEWARRTRPTLLIPDAAATLLAVRTSPGIPPRGTVAVCDFGGTGTNITLMHADGDYRALAPTVRHREFSGDLIDQALLGAVIANMPTTGAFPSGNVAIGSLSRLRSACRIAKEQLSSGTVATLTDGLTGTRGEVRLTRDELDDAIRPSLNRTISALDEALARNGIRDLVAVVSTGGGANLPTVTTALSRHFRVPVATTPRPQLAAAVGAALRVAHGPGDAGATLSAPAAPAAPAASATLSAPAAPVTARASVPPDPRPEATATTQAPPAEPTQAELARAWATGHNSRVTAAGYSGPDPDAATGAAVAATGSAEAAPEPVQRKRLVSRRHLLPAAAVIVTVAAVLLVGTAVAIGLTAQNKTATTPTPALSTTPPAPHSATAEPAPPPPDVPVPSTSDTTPPADTETPMTTTPRATPQAAPPAAPARPATPAAPRKVAAPPIPPVPGVNEPIPGLDRVNQIIQEIEGNLGISALGPIPAH</sequence>
<evidence type="ECO:0000256" key="5">
    <source>
        <dbReference type="SAM" id="Phobius"/>
    </source>
</evidence>
<evidence type="ECO:0008006" key="8">
    <source>
        <dbReference type="Google" id="ProtNLM"/>
    </source>
</evidence>
<dbReference type="CDD" id="cd10170">
    <property type="entry name" value="ASKHA_NBD_HSP70"/>
    <property type="match status" value="1"/>
</dbReference>
<feature type="region of interest" description="Disordered" evidence="4">
    <location>
        <begin position="370"/>
        <end position="402"/>
    </location>
</feature>
<evidence type="ECO:0000313" key="6">
    <source>
        <dbReference type="EMBL" id="BCZ23916.1"/>
    </source>
</evidence>
<evidence type="ECO:0000256" key="2">
    <source>
        <dbReference type="ARBA" id="ARBA00022840"/>
    </source>
</evidence>
<feature type="compositionally biased region" description="Low complexity" evidence="4">
    <location>
        <begin position="554"/>
        <end position="567"/>
    </location>
</feature>
<keyword evidence="7" id="KW-1185">Reference proteome</keyword>
<dbReference type="Gene3D" id="3.90.640.10">
    <property type="entry name" value="Actin, Chain A, domain 4"/>
    <property type="match status" value="1"/>
</dbReference>
<feature type="compositionally biased region" description="Low complexity" evidence="4">
    <location>
        <begin position="431"/>
        <end position="448"/>
    </location>
</feature>